<accession>A0A450V0X4</accession>
<gene>
    <name evidence="1" type="ORF">BECKH772A_GA0070896_1002320</name>
    <name evidence="2" type="ORF">BECKH772B_GA0070898_1002120</name>
    <name evidence="3" type="ORF">BECKH772C_GA0070978_1002120</name>
</gene>
<proteinExistence type="predicted"/>
<dbReference type="AlphaFoldDB" id="A0A450V0X4"/>
<organism evidence="3">
    <name type="scientific">Candidatus Kentrum eta</name>
    <dbReference type="NCBI Taxonomy" id="2126337"/>
    <lineage>
        <taxon>Bacteria</taxon>
        <taxon>Pseudomonadati</taxon>
        <taxon>Pseudomonadota</taxon>
        <taxon>Gammaproteobacteria</taxon>
        <taxon>Candidatus Kentrum</taxon>
    </lineage>
</organism>
<dbReference type="EMBL" id="CAADFJ010000021">
    <property type="protein sequence ID" value="VFJ98431.1"/>
    <property type="molecule type" value="Genomic_DNA"/>
</dbReference>
<dbReference type="EMBL" id="CAADFI010000021">
    <property type="protein sequence ID" value="VFJ91795.1"/>
    <property type="molecule type" value="Genomic_DNA"/>
</dbReference>
<reference evidence="3" key="1">
    <citation type="submission" date="2019-02" db="EMBL/GenBank/DDBJ databases">
        <authorList>
            <person name="Gruber-Vodicka R. H."/>
            <person name="Seah K. B. B."/>
        </authorList>
    </citation>
    <scope>NUCLEOTIDE SEQUENCE</scope>
    <source>
        <strain evidence="3">BECK_SA2B12</strain>
        <strain evidence="1">BECK_SA2B15</strain>
        <strain evidence="2">BECK_SA2B20</strain>
    </source>
</reference>
<dbReference type="EMBL" id="CAADFG010000023">
    <property type="protein sequence ID" value="VFJ90712.1"/>
    <property type="molecule type" value="Genomic_DNA"/>
</dbReference>
<evidence type="ECO:0000313" key="3">
    <source>
        <dbReference type="EMBL" id="VFJ98431.1"/>
    </source>
</evidence>
<sequence>MRTGSAHPPYMGRIFHLRGWWVPQHDRSRCLRLHPGAFRLSEPRNKAERGTGQAHRWGPNIPDFPTALSILKAAASPPGSLSSGTRLGYSFRYIRIAREVLCHIEFRQIADFNFVIHLDLLQNAPTIATSPGEPRWGLLKRRNGRNHAKGSRGLSRQPSNSGMRLMVNINGIVIERLQ</sequence>
<evidence type="ECO:0000313" key="2">
    <source>
        <dbReference type="EMBL" id="VFJ91795.1"/>
    </source>
</evidence>
<protein>
    <submittedName>
        <fullName evidence="3">Uncharacterized protein</fullName>
    </submittedName>
</protein>
<evidence type="ECO:0000313" key="1">
    <source>
        <dbReference type="EMBL" id="VFJ90712.1"/>
    </source>
</evidence>
<name>A0A450V0X4_9GAMM</name>